<evidence type="ECO:0000256" key="1">
    <source>
        <dbReference type="SAM" id="Phobius"/>
    </source>
</evidence>
<dbReference type="InterPro" id="IPR007921">
    <property type="entry name" value="CHAP_dom"/>
</dbReference>
<evidence type="ECO:0000259" key="3">
    <source>
        <dbReference type="Pfam" id="PF13702"/>
    </source>
</evidence>
<reference evidence="4 5" key="1">
    <citation type="journal article" date="2016" name="Nat. Microbiol.">
        <title>The Mouse Intestinal Bacterial Collection (miBC) provides host-specific insight into cultured diversity and functional potential of the gut microbiota.</title>
        <authorList>
            <person name="Lagkouvardos I."/>
            <person name="Pukall R."/>
            <person name="Abt B."/>
            <person name="Foesel B.U."/>
            <person name="Meier-Kolthoff J.P."/>
            <person name="Kumar N."/>
            <person name="Bresciani A."/>
            <person name="Martinez I."/>
            <person name="Just S."/>
            <person name="Ziegler C."/>
            <person name="Brugiroux S."/>
            <person name="Garzetti D."/>
            <person name="Wenning M."/>
            <person name="Bui T.P."/>
            <person name="Wang J."/>
            <person name="Hugenholtz F."/>
            <person name="Plugge C.M."/>
            <person name="Peterson D.A."/>
            <person name="Hornef M.W."/>
            <person name="Baines J.F."/>
            <person name="Smidt H."/>
            <person name="Walter J."/>
            <person name="Kristiansen K."/>
            <person name="Nielsen H.B."/>
            <person name="Haller D."/>
            <person name="Overmann J."/>
            <person name="Stecher B."/>
            <person name="Clavel T."/>
        </authorList>
    </citation>
    <scope>NUCLEOTIDE SEQUENCE [LARGE SCALE GENOMIC DNA]</scope>
    <source>
        <strain evidence="4 5">DSM 28560</strain>
    </source>
</reference>
<evidence type="ECO:0000259" key="2">
    <source>
        <dbReference type="Pfam" id="PF05257"/>
    </source>
</evidence>
<protein>
    <submittedName>
        <fullName evidence="4">CHAP domain-containing protein</fullName>
    </submittedName>
</protein>
<dbReference type="InterPro" id="IPR038765">
    <property type="entry name" value="Papain-like_cys_pep_sf"/>
</dbReference>
<dbReference type="InterPro" id="IPR047194">
    <property type="entry name" value="CwlT-like_lysozyme"/>
</dbReference>
<accession>A0A4V2WSA9</accession>
<dbReference type="SUPFAM" id="SSF54001">
    <property type="entry name" value="Cysteine proteinases"/>
    <property type="match status" value="1"/>
</dbReference>
<feature type="domain" description="CwlT-like lysozyme" evidence="3">
    <location>
        <begin position="264"/>
        <end position="406"/>
    </location>
</feature>
<dbReference type="InterPro" id="IPR023346">
    <property type="entry name" value="Lysozyme-like_dom_sf"/>
</dbReference>
<feature type="transmembrane region" description="Helical" evidence="1">
    <location>
        <begin position="222"/>
        <end position="248"/>
    </location>
</feature>
<keyword evidence="5" id="KW-1185">Reference proteome</keyword>
<dbReference type="Proteomes" id="UP000295710">
    <property type="component" value="Unassembled WGS sequence"/>
</dbReference>
<name>A0A4V2WSA9_9FIRM</name>
<feature type="domain" description="Peptidase C51" evidence="2">
    <location>
        <begin position="453"/>
        <end position="537"/>
    </location>
</feature>
<dbReference type="CDD" id="cd16891">
    <property type="entry name" value="CwlT-like"/>
    <property type="match status" value="1"/>
</dbReference>
<dbReference type="AlphaFoldDB" id="A0A4V2WSA9"/>
<comment type="caution">
    <text evidence="4">The sequence shown here is derived from an EMBL/GenBank/DDBJ whole genome shotgun (WGS) entry which is preliminary data.</text>
</comment>
<proteinExistence type="predicted"/>
<dbReference type="Gene3D" id="1.10.530.10">
    <property type="match status" value="1"/>
</dbReference>
<dbReference type="Pfam" id="PF13702">
    <property type="entry name" value="Lysozyme_like"/>
    <property type="match status" value="1"/>
</dbReference>
<dbReference type="EMBL" id="SMMX01000013">
    <property type="protein sequence ID" value="TDA20910.1"/>
    <property type="molecule type" value="Genomic_DNA"/>
</dbReference>
<organism evidence="4 5">
    <name type="scientific">Extibacter muris</name>
    <dbReference type="NCBI Taxonomy" id="1796622"/>
    <lineage>
        <taxon>Bacteria</taxon>
        <taxon>Bacillati</taxon>
        <taxon>Bacillota</taxon>
        <taxon>Clostridia</taxon>
        <taxon>Lachnospirales</taxon>
        <taxon>Lachnospiraceae</taxon>
        <taxon>Extibacter</taxon>
    </lineage>
</organism>
<dbReference type="Gene3D" id="3.90.1720.10">
    <property type="entry name" value="endopeptidase domain like (from Nostoc punctiforme)"/>
    <property type="match status" value="1"/>
</dbReference>
<dbReference type="SUPFAM" id="SSF53955">
    <property type="entry name" value="Lysozyme-like"/>
    <property type="match status" value="1"/>
</dbReference>
<dbReference type="Pfam" id="PF05257">
    <property type="entry name" value="CHAP"/>
    <property type="match status" value="1"/>
</dbReference>
<keyword evidence="1" id="KW-0472">Membrane</keyword>
<evidence type="ECO:0000313" key="4">
    <source>
        <dbReference type="EMBL" id="TDA20910.1"/>
    </source>
</evidence>
<dbReference type="RefSeq" id="WP_132279164.1">
    <property type="nucleotide sequence ID" value="NZ_JAOBST010000011.1"/>
</dbReference>
<sequence>MGKEIRTRQIHKDIKVLDKAVTGAERIKRAYVRTKDSAEQTRNTEYATPVDYAESKISNSTDTAAHETAHQTWKQGKKALNGIKDTIHQPKEHIRKSGQELAKKKAVQAKSLRQQSIRTLERGEKTIKTAEYSGQAVKNTGKGTVKYASRTVKTAEQTARTTVKTTQNAARTARIAAQTSVKTAEKAAMAARQAARTAAQTARAAARATVAAVRAIIAATKALISVIFAGGWIAVLILVIVILFGGILCMVGGGNSNTVTPVSAEVKAYEPLIRKYANQYGIGEYVELLKAVMMQESGGRGLDPMQSSEGAFNTRYPRQPNGITDPEYSIACGVQELKACLESAGVENPVDMDNIKLALQAYNFGNGYISWAREHYGGYTMSNAAEFSDMMAERMGWENYGDKQYVPHVLRYYVFGRIPTGIGNQAIVQIALSQIGNAGGQPYWSWYGFNKREEWCACFVSWCADQCGYIASGVIPKFAKCTVGAEWFQSHGQWQDGSYVPKAGDIIFFIWSGDMETNHVGIVERVENGVVHTIEGNSGDKVATNSYSVGSSVIYGYGIPEY</sequence>
<evidence type="ECO:0000313" key="5">
    <source>
        <dbReference type="Proteomes" id="UP000295710"/>
    </source>
</evidence>
<gene>
    <name evidence="4" type="ORF">E1963_14125</name>
</gene>
<keyword evidence="1" id="KW-0812">Transmembrane</keyword>
<keyword evidence="1" id="KW-1133">Transmembrane helix</keyword>